<organism evidence="1 2">
    <name type="scientific">Clonostachys rosea f. rosea IK726</name>
    <dbReference type="NCBI Taxonomy" id="1349383"/>
    <lineage>
        <taxon>Eukaryota</taxon>
        <taxon>Fungi</taxon>
        <taxon>Dikarya</taxon>
        <taxon>Ascomycota</taxon>
        <taxon>Pezizomycotina</taxon>
        <taxon>Sordariomycetes</taxon>
        <taxon>Hypocreomycetidae</taxon>
        <taxon>Hypocreales</taxon>
        <taxon>Bionectriaceae</taxon>
        <taxon>Clonostachys</taxon>
    </lineage>
</organism>
<dbReference type="EMBL" id="CADEHS020000006">
    <property type="protein sequence ID" value="CAG9942353.1"/>
    <property type="molecule type" value="Genomic_DNA"/>
</dbReference>
<keyword evidence="2" id="KW-1185">Reference proteome</keyword>
<comment type="caution">
    <text evidence="1">The sequence shown here is derived from an EMBL/GenBank/DDBJ whole genome shotgun (WGS) entry which is preliminary data.</text>
</comment>
<protein>
    <submittedName>
        <fullName evidence="1">Uncharacterized protein</fullName>
    </submittedName>
</protein>
<evidence type="ECO:0000313" key="2">
    <source>
        <dbReference type="Proteomes" id="UP000836387"/>
    </source>
</evidence>
<reference evidence="1" key="1">
    <citation type="submission" date="2020-04" db="EMBL/GenBank/DDBJ databases">
        <authorList>
            <person name="Broberg M."/>
        </authorList>
    </citation>
    <scope>NUCLEOTIDE SEQUENCE</scope>
</reference>
<name>A0ACA9TN96_BIOOC</name>
<evidence type="ECO:0000313" key="1">
    <source>
        <dbReference type="EMBL" id="CAG9942353.1"/>
    </source>
</evidence>
<gene>
    <name evidence="1" type="ORF">CRV2_00009286</name>
</gene>
<accession>A0ACA9TN96</accession>
<sequence>MRINLKAGPTSLLPQWRWQRPGLVRNSPRVSRFWKAIICVAIILAAFHFLDNFQRHRAELAIKYTPTKFGRFSTMIEMSLKNHPWEQDGGPPPNEMGERYSREDALAHRDEWEQLGRGFEGRVFKYQGNVIKVFSSERAPLRNCMPGTEPRLRWPTEIPASLILGGPASEQRSQNSSGFLSVVDYYLSPSTGFEAGEWHLLTPFLPLGNLGKLAHQLRSGISYTARDLDIVFRPSVERLLDILGGMHLDSGLCHDDVKLDNILLGSSQPVLDTPKLEAGSATEWLLGDLGNVRERDHPYHSSNLWTLSGNLPDCRANDVLRLLKVYMTFLRESMADPTKFDEEFFQDSQPWSRLFWSVWEDAREGRGLSASSASELSRERAHRPTDKPRENAYIDRQPRSGSNFLWRMIAGDSVARHWAVKKTLRTSAGDAVARKWGLVLLLSVPRGACDVDTL</sequence>
<reference evidence="1" key="2">
    <citation type="submission" date="2021-10" db="EMBL/GenBank/DDBJ databases">
        <authorList>
            <person name="Piombo E."/>
        </authorList>
    </citation>
    <scope>NUCLEOTIDE SEQUENCE</scope>
</reference>
<dbReference type="Proteomes" id="UP000836387">
    <property type="component" value="Unassembled WGS sequence"/>
</dbReference>
<proteinExistence type="predicted"/>